<evidence type="ECO:0000313" key="2">
    <source>
        <dbReference type="Proteomes" id="UP000237000"/>
    </source>
</evidence>
<evidence type="ECO:0000313" key="1">
    <source>
        <dbReference type="EMBL" id="PON92564.1"/>
    </source>
</evidence>
<proteinExistence type="predicted"/>
<feature type="non-terminal residue" evidence="1">
    <location>
        <position position="1"/>
    </location>
</feature>
<accession>A0A2P5F445</accession>
<dbReference type="AlphaFoldDB" id="A0A2P5F445"/>
<gene>
    <name evidence="1" type="ORF">TorRG33x02_116580</name>
</gene>
<organism evidence="1 2">
    <name type="scientific">Trema orientale</name>
    <name type="common">Charcoal tree</name>
    <name type="synonym">Celtis orientalis</name>
    <dbReference type="NCBI Taxonomy" id="63057"/>
    <lineage>
        <taxon>Eukaryota</taxon>
        <taxon>Viridiplantae</taxon>
        <taxon>Streptophyta</taxon>
        <taxon>Embryophyta</taxon>
        <taxon>Tracheophyta</taxon>
        <taxon>Spermatophyta</taxon>
        <taxon>Magnoliopsida</taxon>
        <taxon>eudicotyledons</taxon>
        <taxon>Gunneridae</taxon>
        <taxon>Pentapetalae</taxon>
        <taxon>rosids</taxon>
        <taxon>fabids</taxon>
        <taxon>Rosales</taxon>
        <taxon>Cannabaceae</taxon>
        <taxon>Trema</taxon>
    </lineage>
</organism>
<protein>
    <submittedName>
        <fullName evidence="1">Uncharacterized protein</fullName>
    </submittedName>
</protein>
<dbReference type="InParanoid" id="A0A2P5F445"/>
<dbReference type="EMBL" id="JXTC01000064">
    <property type="protein sequence ID" value="PON92564.1"/>
    <property type="molecule type" value="Genomic_DNA"/>
</dbReference>
<dbReference type="Proteomes" id="UP000237000">
    <property type="component" value="Unassembled WGS sequence"/>
</dbReference>
<name>A0A2P5F445_TREOI</name>
<comment type="caution">
    <text evidence="1">The sequence shown here is derived from an EMBL/GenBank/DDBJ whole genome shotgun (WGS) entry which is preliminary data.</text>
</comment>
<sequence>PNCFGHRTDLDVPKYKCRRLTSFLISIGRLTAQSSNFKVCKLNKLHSVFGNFFSCPLCDRLRYLKSINSSTSFGSFEKEQWLKFKVLRHVSFDNKSHLMEPKFPTESVRKFLFP</sequence>
<reference evidence="2" key="1">
    <citation type="submission" date="2016-06" db="EMBL/GenBank/DDBJ databases">
        <title>Parallel loss of symbiosis genes in relatives of nitrogen-fixing non-legume Parasponia.</title>
        <authorList>
            <person name="Van Velzen R."/>
            <person name="Holmer R."/>
            <person name="Bu F."/>
            <person name="Rutten L."/>
            <person name="Van Zeijl A."/>
            <person name="Liu W."/>
            <person name="Santuari L."/>
            <person name="Cao Q."/>
            <person name="Sharma T."/>
            <person name="Shen D."/>
            <person name="Roswanjaya Y."/>
            <person name="Wardhani T."/>
            <person name="Kalhor M.S."/>
            <person name="Jansen J."/>
            <person name="Van den Hoogen J."/>
            <person name="Gungor B."/>
            <person name="Hartog M."/>
            <person name="Hontelez J."/>
            <person name="Verver J."/>
            <person name="Yang W.-C."/>
            <person name="Schijlen E."/>
            <person name="Repin R."/>
            <person name="Schilthuizen M."/>
            <person name="Schranz E."/>
            <person name="Heidstra R."/>
            <person name="Miyata K."/>
            <person name="Fedorova E."/>
            <person name="Kohlen W."/>
            <person name="Bisseling T."/>
            <person name="Smit S."/>
            <person name="Geurts R."/>
        </authorList>
    </citation>
    <scope>NUCLEOTIDE SEQUENCE [LARGE SCALE GENOMIC DNA]</scope>
    <source>
        <strain evidence="2">cv. RG33-2</strain>
    </source>
</reference>
<keyword evidence="2" id="KW-1185">Reference proteome</keyword>